<dbReference type="AlphaFoldDB" id="Q1Q1P6"/>
<dbReference type="EMBL" id="CT573071">
    <property type="protein sequence ID" value="CAJ73935.1"/>
    <property type="molecule type" value="Genomic_DNA"/>
</dbReference>
<dbReference type="EMBL" id="CP049055">
    <property type="protein sequence ID" value="QII10956.1"/>
    <property type="molecule type" value="Genomic_DNA"/>
</dbReference>
<gene>
    <name evidence="3" type="ORF">KsCSTR_15770</name>
    <name evidence="2" type="ORF">kuste3177</name>
</gene>
<keyword evidence="1" id="KW-0812">Transmembrane</keyword>
<reference evidence="3 4" key="3">
    <citation type="submission" date="2020-02" db="EMBL/GenBank/DDBJ databases">
        <title>Newly sequenced genome of strain CSTR1 showed variability in Candidatus Kuenenia stuttgartiensis genomes.</title>
        <authorList>
            <person name="Ding C."/>
            <person name="Adrian L."/>
        </authorList>
    </citation>
    <scope>NUCLEOTIDE SEQUENCE [LARGE SCALE GENOMIC DNA]</scope>
    <source>
        <strain evidence="3 4">CSTR1</strain>
    </source>
</reference>
<evidence type="ECO:0000313" key="2">
    <source>
        <dbReference type="EMBL" id="CAJ73935.1"/>
    </source>
</evidence>
<evidence type="ECO:0000313" key="3">
    <source>
        <dbReference type="EMBL" id="QII10956.1"/>
    </source>
</evidence>
<evidence type="ECO:0000256" key="1">
    <source>
        <dbReference type="SAM" id="Phobius"/>
    </source>
</evidence>
<feature type="transmembrane region" description="Helical" evidence="1">
    <location>
        <begin position="44"/>
        <end position="65"/>
    </location>
</feature>
<reference evidence="2" key="2">
    <citation type="submission" date="2006-01" db="EMBL/GenBank/DDBJ databases">
        <authorList>
            <person name="Genoscope"/>
        </authorList>
    </citation>
    <scope>NUCLEOTIDE SEQUENCE</scope>
</reference>
<evidence type="ECO:0000313" key="4">
    <source>
        <dbReference type="Proteomes" id="UP000501926"/>
    </source>
</evidence>
<keyword evidence="1" id="KW-1133">Transmembrane helix</keyword>
<reference evidence="2" key="1">
    <citation type="journal article" date="2006" name="Nature">
        <title>Deciphering the evolution and metabolism of an anammox bacterium from a community genome.</title>
        <authorList>
            <person name="Strous M."/>
            <person name="Pelletier E."/>
            <person name="Mangenot S."/>
            <person name="Rattei T."/>
            <person name="Lehner A."/>
            <person name="Taylor M.W."/>
            <person name="Horn M."/>
            <person name="Daims H."/>
            <person name="Bartol-Mavel D."/>
            <person name="Wincker P."/>
            <person name="Barbe V."/>
            <person name="Fonknechten N."/>
            <person name="Vallenet D."/>
            <person name="Segurens B."/>
            <person name="Schenowitz-Truong C."/>
            <person name="Medigue C."/>
            <person name="Collingro A."/>
            <person name="Snel B."/>
            <person name="Dutilh B.E."/>
            <person name="OpDenCamp H.J.M."/>
            <person name="vanDerDrift C."/>
            <person name="Cirpus I."/>
            <person name="vanDePas-Schoonen K.T."/>
            <person name="Harhangi H.R."/>
            <person name="vanNiftrik L."/>
            <person name="Schmid M."/>
            <person name="Keltjens J."/>
            <person name="vanDeVossenberg J."/>
            <person name="Kartal B."/>
            <person name="Meier H."/>
            <person name="Frishman D."/>
            <person name="Huynen M.A."/>
            <person name="Mewes H."/>
            <person name="Weissenbach J."/>
            <person name="Jetten M.S.M."/>
            <person name="Wagner M."/>
            <person name="LePaslier D."/>
        </authorList>
    </citation>
    <scope>NUCLEOTIDE SEQUENCE</scope>
</reference>
<accession>Q1Q1P6</accession>
<keyword evidence="1" id="KW-0472">Membrane</keyword>
<organism evidence="2">
    <name type="scientific">Kuenenia stuttgartiensis</name>
    <dbReference type="NCBI Taxonomy" id="174633"/>
    <lineage>
        <taxon>Bacteria</taxon>
        <taxon>Pseudomonadati</taxon>
        <taxon>Planctomycetota</taxon>
        <taxon>Candidatus Brocadiia</taxon>
        <taxon>Candidatus Brocadiales</taxon>
        <taxon>Candidatus Brocadiaceae</taxon>
        <taxon>Candidatus Kuenenia</taxon>
    </lineage>
</organism>
<proteinExistence type="predicted"/>
<dbReference type="Proteomes" id="UP000501926">
    <property type="component" value="Chromosome"/>
</dbReference>
<protein>
    <submittedName>
        <fullName evidence="2">Uncharacterized protein</fullName>
    </submittedName>
</protein>
<name>Q1Q1P6_KUEST</name>
<sequence>MSSAEFSPVRLGFVPQPNLITYINFVRRRLVYISLRFFQIFNKYIFLSCTGKSIFSANVIVYFLLSHN</sequence>